<protein>
    <submittedName>
        <fullName evidence="3">Response regulator</fullName>
    </submittedName>
</protein>
<dbReference type="AlphaFoldDB" id="A0A5C7JA43"/>
<comment type="caution">
    <text evidence="3">The sequence shown here is derived from an EMBL/GenBank/DDBJ whole genome shotgun (WGS) entry which is preliminary data.</text>
</comment>
<dbReference type="InterPro" id="IPR001789">
    <property type="entry name" value="Sig_transdc_resp-reg_receiver"/>
</dbReference>
<evidence type="ECO:0000313" key="4">
    <source>
        <dbReference type="Proteomes" id="UP000321026"/>
    </source>
</evidence>
<dbReference type="SUPFAM" id="SSF52172">
    <property type="entry name" value="CheY-like"/>
    <property type="match status" value="1"/>
</dbReference>
<keyword evidence="1" id="KW-0597">Phosphoprotein</keyword>
<feature type="domain" description="Response regulatory" evidence="2">
    <location>
        <begin position="9"/>
        <end position="67"/>
    </location>
</feature>
<dbReference type="Proteomes" id="UP000321026">
    <property type="component" value="Unassembled WGS sequence"/>
</dbReference>
<sequence length="67" mass="7477">MKFLEELMNILYVEDEEDLRVVIPEVILRDVEAQVSTIASGNLAIEALKSGSKFDLIISDYKMADGS</sequence>
<organism evidence="3 4">
    <name type="scientific">Candidatus Dojkabacteria bacterium</name>
    <dbReference type="NCBI Taxonomy" id="2099670"/>
    <lineage>
        <taxon>Bacteria</taxon>
        <taxon>Candidatus Dojkabacteria</taxon>
    </lineage>
</organism>
<dbReference type="GO" id="GO:0000160">
    <property type="term" value="P:phosphorelay signal transduction system"/>
    <property type="evidence" value="ECO:0007669"/>
    <property type="project" value="InterPro"/>
</dbReference>
<evidence type="ECO:0000313" key="3">
    <source>
        <dbReference type="EMBL" id="TXG77872.1"/>
    </source>
</evidence>
<gene>
    <name evidence="3" type="ORF">E6Q11_02050</name>
</gene>
<evidence type="ECO:0000256" key="1">
    <source>
        <dbReference type="PROSITE-ProRule" id="PRU00169"/>
    </source>
</evidence>
<dbReference type="Gene3D" id="3.40.50.2300">
    <property type="match status" value="1"/>
</dbReference>
<dbReference type="PROSITE" id="PS50110">
    <property type="entry name" value="RESPONSE_REGULATORY"/>
    <property type="match status" value="1"/>
</dbReference>
<feature type="modified residue" description="4-aspartylphosphate" evidence="1">
    <location>
        <position position="60"/>
    </location>
</feature>
<name>A0A5C7JA43_9BACT</name>
<evidence type="ECO:0000259" key="2">
    <source>
        <dbReference type="PROSITE" id="PS50110"/>
    </source>
</evidence>
<feature type="non-terminal residue" evidence="3">
    <location>
        <position position="67"/>
    </location>
</feature>
<dbReference type="EMBL" id="SSDS01000035">
    <property type="protein sequence ID" value="TXG77872.1"/>
    <property type="molecule type" value="Genomic_DNA"/>
</dbReference>
<reference evidence="3 4" key="1">
    <citation type="submission" date="2018-09" db="EMBL/GenBank/DDBJ databases">
        <title>Metagenome Assembled Genomes from an Advanced Water Purification Facility.</title>
        <authorList>
            <person name="Stamps B.W."/>
            <person name="Spear J.R."/>
        </authorList>
    </citation>
    <scope>NUCLEOTIDE SEQUENCE [LARGE SCALE GENOMIC DNA]</scope>
    <source>
        <strain evidence="3">Bin_63_2</strain>
    </source>
</reference>
<dbReference type="InterPro" id="IPR011006">
    <property type="entry name" value="CheY-like_superfamily"/>
</dbReference>
<proteinExistence type="predicted"/>
<accession>A0A5C7JA43</accession>